<evidence type="ECO:0000256" key="1">
    <source>
        <dbReference type="SAM" id="MobiDB-lite"/>
    </source>
</evidence>
<dbReference type="EnsemblPlants" id="TuG1812G0300003491.01.T01">
    <property type="protein sequence ID" value="TuG1812G0300003491.01.T01.cds277018"/>
    <property type="gene ID" value="TuG1812G0300003491.01"/>
</dbReference>
<feature type="compositionally biased region" description="Basic and acidic residues" evidence="1">
    <location>
        <begin position="22"/>
        <end position="43"/>
    </location>
</feature>
<feature type="region of interest" description="Disordered" evidence="1">
    <location>
        <begin position="75"/>
        <end position="94"/>
    </location>
</feature>
<evidence type="ECO:0000313" key="3">
    <source>
        <dbReference type="Proteomes" id="UP000015106"/>
    </source>
</evidence>
<accession>A0A8R7PVS9</accession>
<sequence>MPVPPMEVMPVPVRNPGSGSIRRREPVHLEVQQREQPPDRGGERVVPPPTAGHGAATREPRVLVRVRVMVAVIRRRSGGAPLPGRPARDLRPVG</sequence>
<evidence type="ECO:0000313" key="2">
    <source>
        <dbReference type="EnsemblPlants" id="TuG1812G0300003491.01.T01.cds277018"/>
    </source>
</evidence>
<dbReference type="Gramene" id="TuG1812G0300003491.01.T01">
    <property type="protein sequence ID" value="TuG1812G0300003491.01.T01.cds277018"/>
    <property type="gene ID" value="TuG1812G0300003491.01"/>
</dbReference>
<dbReference type="AlphaFoldDB" id="A0A8R7PVS9"/>
<keyword evidence="3" id="KW-1185">Reference proteome</keyword>
<reference evidence="3" key="1">
    <citation type="journal article" date="2013" name="Nature">
        <title>Draft genome of the wheat A-genome progenitor Triticum urartu.</title>
        <authorList>
            <person name="Ling H.Q."/>
            <person name="Zhao S."/>
            <person name="Liu D."/>
            <person name="Wang J."/>
            <person name="Sun H."/>
            <person name="Zhang C."/>
            <person name="Fan H."/>
            <person name="Li D."/>
            <person name="Dong L."/>
            <person name="Tao Y."/>
            <person name="Gao C."/>
            <person name="Wu H."/>
            <person name="Li Y."/>
            <person name="Cui Y."/>
            <person name="Guo X."/>
            <person name="Zheng S."/>
            <person name="Wang B."/>
            <person name="Yu K."/>
            <person name="Liang Q."/>
            <person name="Yang W."/>
            <person name="Lou X."/>
            <person name="Chen J."/>
            <person name="Feng M."/>
            <person name="Jian J."/>
            <person name="Zhang X."/>
            <person name="Luo G."/>
            <person name="Jiang Y."/>
            <person name="Liu J."/>
            <person name="Wang Z."/>
            <person name="Sha Y."/>
            <person name="Zhang B."/>
            <person name="Wu H."/>
            <person name="Tang D."/>
            <person name="Shen Q."/>
            <person name="Xue P."/>
            <person name="Zou S."/>
            <person name="Wang X."/>
            <person name="Liu X."/>
            <person name="Wang F."/>
            <person name="Yang Y."/>
            <person name="An X."/>
            <person name="Dong Z."/>
            <person name="Zhang K."/>
            <person name="Zhang X."/>
            <person name="Luo M.C."/>
            <person name="Dvorak J."/>
            <person name="Tong Y."/>
            <person name="Wang J."/>
            <person name="Yang H."/>
            <person name="Li Z."/>
            <person name="Wang D."/>
            <person name="Zhang A."/>
            <person name="Wang J."/>
        </authorList>
    </citation>
    <scope>NUCLEOTIDE SEQUENCE</scope>
    <source>
        <strain evidence="3">cv. G1812</strain>
    </source>
</reference>
<reference evidence="2" key="3">
    <citation type="submission" date="2022-06" db="UniProtKB">
        <authorList>
            <consortium name="EnsemblPlants"/>
        </authorList>
    </citation>
    <scope>IDENTIFICATION</scope>
</reference>
<dbReference type="Proteomes" id="UP000015106">
    <property type="component" value="Chromosome 3"/>
</dbReference>
<organism evidence="2 3">
    <name type="scientific">Triticum urartu</name>
    <name type="common">Red wild einkorn</name>
    <name type="synonym">Crithodium urartu</name>
    <dbReference type="NCBI Taxonomy" id="4572"/>
    <lineage>
        <taxon>Eukaryota</taxon>
        <taxon>Viridiplantae</taxon>
        <taxon>Streptophyta</taxon>
        <taxon>Embryophyta</taxon>
        <taxon>Tracheophyta</taxon>
        <taxon>Spermatophyta</taxon>
        <taxon>Magnoliopsida</taxon>
        <taxon>Liliopsida</taxon>
        <taxon>Poales</taxon>
        <taxon>Poaceae</taxon>
        <taxon>BOP clade</taxon>
        <taxon>Pooideae</taxon>
        <taxon>Triticodae</taxon>
        <taxon>Triticeae</taxon>
        <taxon>Triticinae</taxon>
        <taxon>Triticum</taxon>
    </lineage>
</organism>
<name>A0A8R7PVS9_TRIUA</name>
<proteinExistence type="predicted"/>
<feature type="region of interest" description="Disordered" evidence="1">
    <location>
        <begin position="1"/>
        <end position="60"/>
    </location>
</feature>
<reference evidence="2" key="2">
    <citation type="submission" date="2018-03" db="EMBL/GenBank/DDBJ databases">
        <title>The Triticum urartu genome reveals the dynamic nature of wheat genome evolution.</title>
        <authorList>
            <person name="Ling H."/>
            <person name="Ma B."/>
            <person name="Shi X."/>
            <person name="Liu H."/>
            <person name="Dong L."/>
            <person name="Sun H."/>
            <person name="Cao Y."/>
            <person name="Gao Q."/>
            <person name="Zheng S."/>
            <person name="Li Y."/>
            <person name="Yu Y."/>
            <person name="Du H."/>
            <person name="Qi M."/>
            <person name="Li Y."/>
            <person name="Yu H."/>
            <person name="Cui Y."/>
            <person name="Wang N."/>
            <person name="Chen C."/>
            <person name="Wu H."/>
            <person name="Zhao Y."/>
            <person name="Zhang J."/>
            <person name="Li Y."/>
            <person name="Zhou W."/>
            <person name="Zhang B."/>
            <person name="Hu W."/>
            <person name="Eijk M."/>
            <person name="Tang J."/>
            <person name="Witsenboer H."/>
            <person name="Zhao S."/>
            <person name="Li Z."/>
            <person name="Zhang A."/>
            <person name="Wang D."/>
            <person name="Liang C."/>
        </authorList>
    </citation>
    <scope>NUCLEOTIDE SEQUENCE [LARGE SCALE GENOMIC DNA]</scope>
    <source>
        <strain evidence="2">cv. G1812</strain>
    </source>
</reference>
<protein>
    <submittedName>
        <fullName evidence="2">Uncharacterized protein</fullName>
    </submittedName>
</protein>